<sequence length="124" mass="14368">MARQWRKTGLPFRFKPANRIVDAPPAPADTAPPRGTATLAKLCSLVVDLIRGKRVWVSTEEREALSPMIDLGYLQCESGFQESSTHFLCHCSHPTLFEFYFFYRWLPEHGQRFRPRRELSSQAR</sequence>
<evidence type="ECO:0000313" key="2">
    <source>
        <dbReference type="Proteomes" id="UP000068210"/>
    </source>
</evidence>
<dbReference type="Proteomes" id="UP000068210">
    <property type="component" value="Chromosome"/>
</dbReference>
<organism evidence="1 2">
    <name type="scientific">Azotobacter chroococcum NCIMB 8003</name>
    <dbReference type="NCBI Taxonomy" id="1328314"/>
    <lineage>
        <taxon>Bacteria</taxon>
        <taxon>Pseudomonadati</taxon>
        <taxon>Pseudomonadota</taxon>
        <taxon>Gammaproteobacteria</taxon>
        <taxon>Pseudomonadales</taxon>
        <taxon>Pseudomonadaceae</taxon>
        <taxon>Azotobacter</taxon>
    </lineage>
</organism>
<dbReference type="AlphaFoldDB" id="A0A0C4WN87"/>
<name>A0A0C4WN87_9GAMM</name>
<gene>
    <name evidence="1" type="ORF">Achr_14580</name>
</gene>
<dbReference type="GeneID" id="61931710"/>
<reference evidence="1 2" key="1">
    <citation type="journal article" date="2015" name="PLoS ONE">
        <title>Azotobacter Genomes: The Genome of Azotobacter chroococcum NCIMB 8003 (ATCC 4412).</title>
        <authorList>
            <person name="Robson R.L."/>
            <person name="Jones R."/>
            <person name="Robson R.M."/>
            <person name="Schwartz A."/>
            <person name="Richardson T.H."/>
        </authorList>
    </citation>
    <scope>NUCLEOTIDE SEQUENCE [LARGE SCALE GENOMIC DNA]</scope>
    <source>
        <strain evidence="1 2">NCIMB 8003</strain>
    </source>
</reference>
<dbReference type="HOGENOM" id="CLU_1999211_0_0_6"/>
<dbReference type="KEGG" id="acx:Achr_14580"/>
<dbReference type="EMBL" id="CP010415">
    <property type="protein sequence ID" value="AJE20925.1"/>
    <property type="molecule type" value="Genomic_DNA"/>
</dbReference>
<keyword evidence="2" id="KW-1185">Reference proteome</keyword>
<evidence type="ECO:0000313" key="1">
    <source>
        <dbReference type="EMBL" id="AJE20925.1"/>
    </source>
</evidence>
<dbReference type="RefSeq" id="WP_039803174.1">
    <property type="nucleotide sequence ID" value="NZ_CP010415.1"/>
</dbReference>
<proteinExistence type="predicted"/>
<protein>
    <submittedName>
        <fullName evidence="1">Uncharacterized protein</fullName>
    </submittedName>
</protein>
<accession>A0A0C4WN87</accession>